<evidence type="ECO:0000313" key="5">
    <source>
        <dbReference type="Proteomes" id="UP001241848"/>
    </source>
</evidence>
<evidence type="ECO:0000256" key="3">
    <source>
        <dbReference type="RuleBase" id="RU000363"/>
    </source>
</evidence>
<dbReference type="Proteomes" id="UP001241848">
    <property type="component" value="Unassembled WGS sequence"/>
</dbReference>
<sequence length="284" mass="31500">MSEHKSTKVALITGAGAGIGLQLTRRLLGEGWEVAALIRSVFSEEDSMIREAISKGQLRVYKAELTDFSQLRRVLNEVNGKEDHIDVLFNNAGGSLPELRFSPQGREMHYELQTVVPYIVFMELKDLLQKGALKTVVNTSSAALRHVKRFNPDELPRPAGFKKLTGPYATTKLALSLWTRELAAPMAAEGFRLISADPGSNNTLRPTKKSGLPPAVKLLMRLFFSHPSQGANLLWDAAFKRTGYPSGSFVLKGRAADLPYAETGSKILSMMQRIYEQEFNAGWY</sequence>
<reference evidence="4 5" key="1">
    <citation type="submission" date="2022-10" db="EMBL/GenBank/DDBJ databases">
        <title>Paenibacillus description and whole genome data of maize root bacterial community.</title>
        <authorList>
            <person name="Marton D."/>
            <person name="Farkas M."/>
            <person name="Cserhati M."/>
        </authorList>
    </citation>
    <scope>NUCLEOTIDE SEQUENCE [LARGE SCALE GENOMIC DNA]</scope>
    <source>
        <strain evidence="4 5">P96</strain>
    </source>
</reference>
<proteinExistence type="inferred from homology"/>
<accession>A0ABT9FNR0</accession>
<protein>
    <submittedName>
        <fullName evidence="4">SDR family NAD(P)-dependent oxidoreductase</fullName>
    </submittedName>
</protein>
<organism evidence="4 5">
    <name type="scientific">Paenibacillus zeirhizosphaerae</name>
    <dbReference type="NCBI Taxonomy" id="2987519"/>
    <lineage>
        <taxon>Bacteria</taxon>
        <taxon>Bacillati</taxon>
        <taxon>Bacillota</taxon>
        <taxon>Bacilli</taxon>
        <taxon>Bacillales</taxon>
        <taxon>Paenibacillaceae</taxon>
        <taxon>Paenibacillus</taxon>
    </lineage>
</organism>
<name>A0ABT9FNR0_9BACL</name>
<dbReference type="InterPro" id="IPR002347">
    <property type="entry name" value="SDR_fam"/>
</dbReference>
<dbReference type="PRINTS" id="PR00081">
    <property type="entry name" value="GDHRDH"/>
</dbReference>
<gene>
    <name evidence="4" type="ORF">OIN60_06195</name>
</gene>
<dbReference type="Pfam" id="PF00106">
    <property type="entry name" value="adh_short"/>
    <property type="match status" value="1"/>
</dbReference>
<dbReference type="Gene3D" id="3.40.50.720">
    <property type="entry name" value="NAD(P)-binding Rossmann-like Domain"/>
    <property type="match status" value="1"/>
</dbReference>
<dbReference type="InterPro" id="IPR036291">
    <property type="entry name" value="NAD(P)-bd_dom_sf"/>
</dbReference>
<dbReference type="PANTHER" id="PTHR24320:SF148">
    <property type="entry name" value="NAD(P)-BINDING ROSSMANN-FOLD SUPERFAMILY PROTEIN"/>
    <property type="match status" value="1"/>
</dbReference>
<keyword evidence="2" id="KW-0560">Oxidoreductase</keyword>
<comment type="similarity">
    <text evidence="1 3">Belongs to the short-chain dehydrogenases/reductases (SDR) family.</text>
</comment>
<dbReference type="SUPFAM" id="SSF51735">
    <property type="entry name" value="NAD(P)-binding Rossmann-fold domains"/>
    <property type="match status" value="1"/>
</dbReference>
<dbReference type="RefSeq" id="WP_305753974.1">
    <property type="nucleotide sequence ID" value="NZ_JAPCKK010000011.1"/>
</dbReference>
<comment type="caution">
    <text evidence="4">The sequence shown here is derived from an EMBL/GenBank/DDBJ whole genome shotgun (WGS) entry which is preliminary data.</text>
</comment>
<dbReference type="PANTHER" id="PTHR24320">
    <property type="entry name" value="RETINOL DEHYDROGENASE"/>
    <property type="match status" value="1"/>
</dbReference>
<evidence type="ECO:0000313" key="4">
    <source>
        <dbReference type="EMBL" id="MDP4096358.1"/>
    </source>
</evidence>
<evidence type="ECO:0000256" key="2">
    <source>
        <dbReference type="ARBA" id="ARBA00023002"/>
    </source>
</evidence>
<evidence type="ECO:0000256" key="1">
    <source>
        <dbReference type="ARBA" id="ARBA00006484"/>
    </source>
</evidence>
<dbReference type="PROSITE" id="PS00061">
    <property type="entry name" value="ADH_SHORT"/>
    <property type="match status" value="1"/>
</dbReference>
<dbReference type="EMBL" id="JAPCKK010000011">
    <property type="protein sequence ID" value="MDP4096358.1"/>
    <property type="molecule type" value="Genomic_DNA"/>
</dbReference>
<dbReference type="PRINTS" id="PR00080">
    <property type="entry name" value="SDRFAMILY"/>
</dbReference>
<dbReference type="InterPro" id="IPR020904">
    <property type="entry name" value="Sc_DH/Rdtase_CS"/>
</dbReference>
<keyword evidence="5" id="KW-1185">Reference proteome</keyword>